<evidence type="ECO:0000259" key="1">
    <source>
        <dbReference type="Pfam" id="PF00155"/>
    </source>
</evidence>
<accession>A0ABZ2NB49</accession>
<dbReference type="InterPro" id="IPR004839">
    <property type="entry name" value="Aminotransferase_I/II_large"/>
</dbReference>
<sequence length="55" mass="6257">MDVIDLGIGAPDLLTPTFVIKAMKHELEDPKNSTYSPYHGLQEYREAVATFYLKE</sequence>
<organism evidence="2 3">
    <name type="scientific">Bacillus kandeliae</name>
    <dbReference type="NCBI Taxonomy" id="3129297"/>
    <lineage>
        <taxon>Bacteria</taxon>
        <taxon>Bacillati</taxon>
        <taxon>Bacillota</taxon>
        <taxon>Bacilli</taxon>
        <taxon>Bacillales</taxon>
        <taxon>Bacillaceae</taxon>
        <taxon>Bacillus</taxon>
    </lineage>
</organism>
<dbReference type="RefSeq" id="WP_338754708.1">
    <property type="nucleotide sequence ID" value="NZ_CP147404.1"/>
</dbReference>
<dbReference type="SUPFAM" id="SSF53383">
    <property type="entry name" value="PLP-dependent transferases"/>
    <property type="match status" value="1"/>
</dbReference>
<evidence type="ECO:0000313" key="3">
    <source>
        <dbReference type="Proteomes" id="UP001387364"/>
    </source>
</evidence>
<dbReference type="InterPro" id="IPR015421">
    <property type="entry name" value="PyrdxlP-dep_Trfase_major"/>
</dbReference>
<protein>
    <submittedName>
        <fullName evidence="2">Aminotransferase class I/II-fold pyridoxal phosphate-dependent enzyme</fullName>
    </submittedName>
</protein>
<keyword evidence="2" id="KW-0032">Aminotransferase</keyword>
<dbReference type="GO" id="GO:0008483">
    <property type="term" value="F:transaminase activity"/>
    <property type="evidence" value="ECO:0007669"/>
    <property type="project" value="UniProtKB-KW"/>
</dbReference>
<proteinExistence type="predicted"/>
<keyword evidence="3" id="KW-1185">Reference proteome</keyword>
<dbReference type="InterPro" id="IPR015424">
    <property type="entry name" value="PyrdxlP-dep_Trfase"/>
</dbReference>
<keyword evidence="2" id="KW-0808">Transferase</keyword>
<evidence type="ECO:0000313" key="2">
    <source>
        <dbReference type="EMBL" id="WXB94832.1"/>
    </source>
</evidence>
<dbReference type="InterPro" id="IPR015422">
    <property type="entry name" value="PyrdxlP-dep_Trfase_small"/>
</dbReference>
<dbReference type="Pfam" id="PF00155">
    <property type="entry name" value="Aminotran_1_2"/>
    <property type="match status" value="1"/>
</dbReference>
<dbReference type="Gene3D" id="3.40.640.10">
    <property type="entry name" value="Type I PLP-dependent aspartate aminotransferase-like (Major domain)"/>
    <property type="match status" value="1"/>
</dbReference>
<gene>
    <name evidence="2" type="ORF">WDJ61_04510</name>
</gene>
<name>A0ABZ2NB49_9BACI</name>
<feature type="domain" description="Aminotransferase class I/classII large" evidence="1">
    <location>
        <begin position="2"/>
        <end position="53"/>
    </location>
</feature>
<dbReference type="EMBL" id="CP147404">
    <property type="protein sequence ID" value="WXB94832.1"/>
    <property type="molecule type" value="Genomic_DNA"/>
</dbReference>
<dbReference type="Gene3D" id="3.90.1150.10">
    <property type="entry name" value="Aspartate Aminotransferase, domain 1"/>
    <property type="match status" value="1"/>
</dbReference>
<reference evidence="2 3" key="1">
    <citation type="submission" date="2024-02" db="EMBL/GenBank/DDBJ databases">
        <title>Seven novel Bacillus-like species.</title>
        <authorList>
            <person name="Liu G."/>
        </authorList>
    </citation>
    <scope>NUCLEOTIDE SEQUENCE [LARGE SCALE GENOMIC DNA]</scope>
    <source>
        <strain evidence="2 3">FJAT-52991</strain>
    </source>
</reference>
<dbReference type="Proteomes" id="UP001387364">
    <property type="component" value="Chromosome"/>
</dbReference>